<gene>
    <name evidence="3" type="ORF">TrLO_g11335</name>
</gene>
<dbReference type="InterPro" id="IPR050309">
    <property type="entry name" value="Type-B_Carboxylest/Lipase"/>
</dbReference>
<dbReference type="InterPro" id="IPR019819">
    <property type="entry name" value="Carboxylesterase_B_CS"/>
</dbReference>
<dbReference type="InterPro" id="IPR029058">
    <property type="entry name" value="AB_hydrolase_fold"/>
</dbReference>
<keyword evidence="1" id="KW-0732">Signal</keyword>
<feature type="signal peptide" evidence="1">
    <location>
        <begin position="1"/>
        <end position="22"/>
    </location>
</feature>
<name>A0A9W7C5A5_9STRA</name>
<accession>A0A9W7C5A5</accession>
<dbReference type="Pfam" id="PF00135">
    <property type="entry name" value="COesterase"/>
    <property type="match status" value="1"/>
</dbReference>
<feature type="domain" description="Carboxylesterase type B" evidence="2">
    <location>
        <begin position="35"/>
        <end position="554"/>
    </location>
</feature>
<organism evidence="3 4">
    <name type="scientific">Triparma laevis f. longispina</name>
    <dbReference type="NCBI Taxonomy" id="1714387"/>
    <lineage>
        <taxon>Eukaryota</taxon>
        <taxon>Sar</taxon>
        <taxon>Stramenopiles</taxon>
        <taxon>Ochrophyta</taxon>
        <taxon>Bolidophyceae</taxon>
        <taxon>Parmales</taxon>
        <taxon>Triparmaceae</taxon>
        <taxon>Triparma</taxon>
    </lineage>
</organism>
<protein>
    <recommendedName>
        <fullName evidence="2">Carboxylesterase type B domain-containing protein</fullName>
    </recommendedName>
</protein>
<evidence type="ECO:0000313" key="4">
    <source>
        <dbReference type="Proteomes" id="UP001165122"/>
    </source>
</evidence>
<proteinExistence type="predicted"/>
<evidence type="ECO:0000256" key="1">
    <source>
        <dbReference type="SAM" id="SignalP"/>
    </source>
</evidence>
<dbReference type="PROSITE" id="PS00941">
    <property type="entry name" value="CARBOXYLESTERASE_B_2"/>
    <property type="match status" value="1"/>
</dbReference>
<dbReference type="Gene3D" id="3.40.50.1820">
    <property type="entry name" value="alpha/beta hydrolase"/>
    <property type="match status" value="1"/>
</dbReference>
<evidence type="ECO:0000313" key="3">
    <source>
        <dbReference type="EMBL" id="GMI00262.1"/>
    </source>
</evidence>
<dbReference type="EMBL" id="BRXW01000021">
    <property type="protein sequence ID" value="GMI00262.1"/>
    <property type="molecule type" value="Genomic_DNA"/>
</dbReference>
<evidence type="ECO:0000259" key="2">
    <source>
        <dbReference type="Pfam" id="PF00135"/>
    </source>
</evidence>
<dbReference type="AlphaFoldDB" id="A0A9W7C5A5"/>
<comment type="caution">
    <text evidence="3">The sequence shown here is derived from an EMBL/GenBank/DDBJ whole genome shotgun (WGS) entry which is preliminary data.</text>
</comment>
<dbReference type="InterPro" id="IPR002018">
    <property type="entry name" value="CarbesteraseB"/>
</dbReference>
<dbReference type="PANTHER" id="PTHR11559">
    <property type="entry name" value="CARBOXYLESTERASE"/>
    <property type="match status" value="1"/>
</dbReference>
<feature type="chain" id="PRO_5040810869" description="Carboxylesterase type B domain-containing protein" evidence="1">
    <location>
        <begin position="23"/>
        <end position="561"/>
    </location>
</feature>
<dbReference type="Proteomes" id="UP001165122">
    <property type="component" value="Unassembled WGS sequence"/>
</dbReference>
<dbReference type="OrthoDB" id="408631at2759"/>
<dbReference type="SUPFAM" id="SSF53474">
    <property type="entry name" value="alpha/beta-Hydrolases"/>
    <property type="match status" value="1"/>
</dbReference>
<keyword evidence="4" id="KW-1185">Reference proteome</keyword>
<reference evidence="4" key="1">
    <citation type="journal article" date="2023" name="Commun. Biol.">
        <title>Genome analysis of Parmales, the sister group of diatoms, reveals the evolutionary specialization of diatoms from phago-mixotrophs to photoautotrophs.</title>
        <authorList>
            <person name="Ban H."/>
            <person name="Sato S."/>
            <person name="Yoshikawa S."/>
            <person name="Yamada K."/>
            <person name="Nakamura Y."/>
            <person name="Ichinomiya M."/>
            <person name="Sato N."/>
            <person name="Blanc-Mathieu R."/>
            <person name="Endo H."/>
            <person name="Kuwata A."/>
            <person name="Ogata H."/>
        </authorList>
    </citation>
    <scope>NUCLEOTIDE SEQUENCE [LARGE SCALE GENOMIC DNA]</scope>
    <source>
        <strain evidence="4">NIES 3700</strain>
    </source>
</reference>
<sequence>MRETMLRLILAILALFGGLSSASSPSTKLPNGAIVTGREEKGAAVYQGIPFGEPPLNELRFQAPVPFAGGDDLDASKPKHICPQLKISKRINLGNEDCLYLNVYLPPGVSPSDENVPVLFWIFGGGYIAGDGWEFTMYQGQKLAKATNSIVVAANYRVNAFGFLAAEGYSTGNMGIQDQRLALNWVQTNIAAFNGDPSRVTIFGQSAGAMSVCHHYANGEASEGLFHAALMESGNCNTPEFFFEQDDAYEFGVEYSKIIGCDVASADYKDCMGKLTTAEIMVGMEALLEDIVDPSVDEFYLSTNSTFVPPLSPIMPFGPVIDGTVNGTPRMPYDGITGKKAMNVPLMIGSTSNEGSIFVPMLSEIVDGLKFPISNDDVKLAVHHILDPVIGADAVNADYNGLMEVYPIENYSDPREQLSKILRDYMFLCPSRRAARSASANGNEVFLYQFDFHPYTWPDFDALGDYHGAEIFFIWDTAGPGMELIHPFFKDERRMVEIMQYYVGNLAKVGDVNKGDMPGDVPVWPVFTTEGDQHMHLDEKPKAGVGLNKDVCDFHDKMLGF</sequence>